<dbReference type="Proteomes" id="UP000305109">
    <property type="component" value="Unassembled WGS sequence"/>
</dbReference>
<dbReference type="InterPro" id="IPR013783">
    <property type="entry name" value="Ig-like_fold"/>
</dbReference>
<gene>
    <name evidence="4" type="ORF">FCG67_12390</name>
</gene>
<feature type="chain" id="PRO_5046564244" evidence="2">
    <location>
        <begin position="25"/>
        <end position="474"/>
    </location>
</feature>
<dbReference type="InterPro" id="IPR032109">
    <property type="entry name" value="Big_3_5"/>
</dbReference>
<dbReference type="Gene3D" id="2.60.40.10">
    <property type="entry name" value="Immunoglobulins"/>
    <property type="match status" value="2"/>
</dbReference>
<feature type="compositionally biased region" description="Polar residues" evidence="1">
    <location>
        <begin position="440"/>
        <end position="451"/>
    </location>
</feature>
<dbReference type="Pfam" id="PF16640">
    <property type="entry name" value="Big_3_5"/>
    <property type="match status" value="2"/>
</dbReference>
<feature type="compositionally biased region" description="Gly residues" evidence="1">
    <location>
        <begin position="452"/>
        <end position="474"/>
    </location>
</feature>
<sequence>MAVPVFRITSLAVGLLLIGGTASAAPTSTSFKNACQASAMLTVHKVADTSMTVDAPASVTAGETFTYRIQPGGSSYPDSDSGATTTNISRLKVDYEIPANATFVSANVVPGTGINLDNVAPSVLRVNTAGSPDAAGPILRLSGNNEVIGNSQSSGTNSEGGIRAPKVKKNLDGSNNANGESWFRLPAVDVTVVAGTSGVITPKVRTAGGAGSYNNDENYYTFLPLATFFWSNQWAPTRCTPRDAQGSALNAGAGALATITVGSAVSATTTTVNVPATAKTGTAVDLTATVAPVGATGTVQFKDGDTNIGNAVPVNNGTATLNHTFAADGAHAITAVYSGDAGNKPSTSAPATVTVSTNPVIVDSTTTLKVPATAKTGTAVDLTATVAPAGATGTVQFKDGANNIGNAVPVNNGTATLKHTFTADGAHAVTAVYSGDAANKPSTSAAASVNVSGGGNPGGNPGGTGSLGTGSLGS</sequence>
<dbReference type="RefSeq" id="WP_136910088.1">
    <property type="nucleotide sequence ID" value="NZ_SUMD01000005.1"/>
</dbReference>
<proteinExistence type="predicted"/>
<evidence type="ECO:0000256" key="2">
    <source>
        <dbReference type="SAM" id="SignalP"/>
    </source>
</evidence>
<evidence type="ECO:0000313" key="4">
    <source>
        <dbReference type="EMBL" id="TJZ77857.1"/>
    </source>
</evidence>
<feature type="signal peptide" evidence="2">
    <location>
        <begin position="1"/>
        <end position="24"/>
    </location>
</feature>
<dbReference type="EMBL" id="SUMD01000005">
    <property type="protein sequence ID" value="TJZ77857.1"/>
    <property type="molecule type" value="Genomic_DNA"/>
</dbReference>
<comment type="caution">
    <text evidence="4">The sequence shown here is derived from an EMBL/GenBank/DDBJ whole genome shotgun (WGS) entry which is preliminary data.</text>
</comment>
<feature type="domain" description="Bacterial Ig-like" evidence="3">
    <location>
        <begin position="273"/>
        <end position="356"/>
    </location>
</feature>
<evidence type="ECO:0000259" key="3">
    <source>
        <dbReference type="Pfam" id="PF16640"/>
    </source>
</evidence>
<feature type="domain" description="Bacterial Ig-like" evidence="3">
    <location>
        <begin position="369"/>
        <end position="452"/>
    </location>
</feature>
<reference evidence="4 5" key="1">
    <citation type="submission" date="2019-04" db="EMBL/GenBank/DDBJ databases">
        <title>Rhodococcus oryzae sp. nov., a novel actinomycete isolated from rhizosphere soil of rice (Oryza sativa L.).</title>
        <authorList>
            <person name="Li C."/>
        </authorList>
    </citation>
    <scope>NUCLEOTIDE SEQUENCE [LARGE SCALE GENOMIC DNA]</scope>
    <source>
        <strain evidence="4 5">NEAU-CX67</strain>
    </source>
</reference>
<keyword evidence="5" id="KW-1185">Reference proteome</keyword>
<evidence type="ECO:0000256" key="1">
    <source>
        <dbReference type="SAM" id="MobiDB-lite"/>
    </source>
</evidence>
<keyword evidence="2" id="KW-0732">Signal</keyword>
<protein>
    <submittedName>
        <fullName evidence="4">Ig-like domain repeat protein</fullName>
    </submittedName>
</protein>
<organism evidence="4 5">
    <name type="scientific">Rhodococcus oryzae</name>
    <dbReference type="NCBI Taxonomy" id="2571143"/>
    <lineage>
        <taxon>Bacteria</taxon>
        <taxon>Bacillati</taxon>
        <taxon>Actinomycetota</taxon>
        <taxon>Actinomycetes</taxon>
        <taxon>Mycobacteriales</taxon>
        <taxon>Nocardiaceae</taxon>
        <taxon>Rhodococcus</taxon>
    </lineage>
</organism>
<name>A0ABY2RJJ7_9NOCA</name>
<evidence type="ECO:0000313" key="5">
    <source>
        <dbReference type="Proteomes" id="UP000305109"/>
    </source>
</evidence>
<accession>A0ABY2RJJ7</accession>
<feature type="region of interest" description="Disordered" evidence="1">
    <location>
        <begin position="439"/>
        <end position="474"/>
    </location>
</feature>